<name>A0A937IA79_9GAMM</name>
<sequence length="325" mass="37476">MNKKDLVSHIDWIIKNQSPDGSIAWDLNDKCDPWDHLECLIALAIFEKDENFKRGIDWFLGNLDANFLIKSEFIEGQSSREYYEHHHAIYSAVTFYQHLLMGNNDSYVKNYLKTLSNIVEAVLAARDDQGCFFWAQDKKGMCDNTLVTATASIYLSLKCSINIFDYFGLETNALKKELEATKESFNKQNHRFNRDGIDRSRFSMDSYYPFLAGLNENYQHLTKDIGKFYVEGLGVKCVIEEPWVTFAESSELIVALCRANDFKMAEQIFNDITKFKDNEGILPTGYQYAEKIFWPEERSSWTNAAYIIAADCLFDITDKGKAILS</sequence>
<evidence type="ECO:0000313" key="2">
    <source>
        <dbReference type="Proteomes" id="UP000704935"/>
    </source>
</evidence>
<reference evidence="1" key="1">
    <citation type="submission" date="2020-10" db="EMBL/GenBank/DDBJ databases">
        <title>Microbiome of the Black Sea water column analyzed by genome centric metagenomics.</title>
        <authorList>
            <person name="Cabello-Yeves P.J."/>
            <person name="Callieri C."/>
            <person name="Picazo A."/>
            <person name="Mehrshad M."/>
            <person name="Haro-Moreno J.M."/>
            <person name="Roda-Garcia J."/>
            <person name="Dzembekova N."/>
            <person name="Slabakova V."/>
            <person name="Slabakova N."/>
            <person name="Moncheva S."/>
            <person name="Rodriguez-Valera F."/>
        </authorList>
    </citation>
    <scope>NUCLEOTIDE SEQUENCE</scope>
    <source>
        <strain evidence="1">BS307-5m-G47</strain>
    </source>
</reference>
<comment type="caution">
    <text evidence="1">The sequence shown here is derived from an EMBL/GenBank/DDBJ whole genome shotgun (WGS) entry which is preliminary data.</text>
</comment>
<evidence type="ECO:0008006" key="3">
    <source>
        <dbReference type="Google" id="ProtNLM"/>
    </source>
</evidence>
<protein>
    <recommendedName>
        <fullName evidence="3">Prenyltransferase</fullName>
    </recommendedName>
</protein>
<gene>
    <name evidence="1" type="ORF">ISQ61_01160</name>
</gene>
<organism evidence="1 2">
    <name type="scientific">SAR86 cluster bacterium</name>
    <dbReference type="NCBI Taxonomy" id="2030880"/>
    <lineage>
        <taxon>Bacteria</taxon>
        <taxon>Pseudomonadati</taxon>
        <taxon>Pseudomonadota</taxon>
        <taxon>Gammaproteobacteria</taxon>
        <taxon>SAR86 cluster</taxon>
    </lineage>
</organism>
<evidence type="ECO:0000313" key="1">
    <source>
        <dbReference type="EMBL" id="MBL6819837.1"/>
    </source>
</evidence>
<accession>A0A937IA79</accession>
<dbReference type="Gene3D" id="1.50.10.10">
    <property type="match status" value="1"/>
</dbReference>
<dbReference type="AlphaFoldDB" id="A0A937IA79"/>
<dbReference type="InterPro" id="IPR012341">
    <property type="entry name" value="6hp_glycosidase-like_sf"/>
</dbReference>
<dbReference type="GO" id="GO:0005975">
    <property type="term" value="P:carbohydrate metabolic process"/>
    <property type="evidence" value="ECO:0007669"/>
    <property type="project" value="InterPro"/>
</dbReference>
<dbReference type="SUPFAM" id="SSF48208">
    <property type="entry name" value="Six-hairpin glycosidases"/>
    <property type="match status" value="1"/>
</dbReference>
<dbReference type="Proteomes" id="UP000704935">
    <property type="component" value="Unassembled WGS sequence"/>
</dbReference>
<proteinExistence type="predicted"/>
<dbReference type="InterPro" id="IPR008928">
    <property type="entry name" value="6-hairpin_glycosidase_sf"/>
</dbReference>
<dbReference type="EMBL" id="JADHQA010000003">
    <property type="protein sequence ID" value="MBL6819837.1"/>
    <property type="molecule type" value="Genomic_DNA"/>
</dbReference>